<comment type="caution">
    <text evidence="1">The sequence shown here is derived from an EMBL/GenBank/DDBJ whole genome shotgun (WGS) entry which is preliminary data.</text>
</comment>
<name>A0ABN1IZZ4_9FLAO</name>
<dbReference type="EMBL" id="BAAAGE010000003">
    <property type="protein sequence ID" value="GAA0724895.1"/>
    <property type="molecule type" value="Genomic_DNA"/>
</dbReference>
<evidence type="ECO:0000313" key="1">
    <source>
        <dbReference type="EMBL" id="GAA0724895.1"/>
    </source>
</evidence>
<gene>
    <name evidence="1" type="ORF">GCM10009430_29810</name>
</gene>
<evidence type="ECO:0000313" key="2">
    <source>
        <dbReference type="Proteomes" id="UP001501758"/>
    </source>
</evidence>
<reference evidence="1 2" key="1">
    <citation type="journal article" date="2019" name="Int. J. Syst. Evol. Microbiol.">
        <title>The Global Catalogue of Microorganisms (GCM) 10K type strain sequencing project: providing services to taxonomists for standard genome sequencing and annotation.</title>
        <authorList>
            <consortium name="The Broad Institute Genomics Platform"/>
            <consortium name="The Broad Institute Genome Sequencing Center for Infectious Disease"/>
            <person name="Wu L."/>
            <person name="Ma J."/>
        </authorList>
    </citation>
    <scope>NUCLEOTIDE SEQUENCE [LARGE SCALE GENOMIC DNA]</scope>
    <source>
        <strain evidence="1 2">JCM 15974</strain>
    </source>
</reference>
<proteinExistence type="predicted"/>
<organism evidence="1 2">
    <name type="scientific">Aquimarina litoralis</name>
    <dbReference type="NCBI Taxonomy" id="584605"/>
    <lineage>
        <taxon>Bacteria</taxon>
        <taxon>Pseudomonadati</taxon>
        <taxon>Bacteroidota</taxon>
        <taxon>Flavobacteriia</taxon>
        <taxon>Flavobacteriales</taxon>
        <taxon>Flavobacteriaceae</taxon>
        <taxon>Aquimarina</taxon>
    </lineage>
</organism>
<evidence type="ECO:0008006" key="3">
    <source>
        <dbReference type="Google" id="ProtNLM"/>
    </source>
</evidence>
<sequence length="281" mass="30397">MTNCEDNEKFPLAEQQNGAFVLVDIENPVIDVTAIETSTYGGTLRATSDLVASHEFMVRRVSGGTASEFVSIFMTDTFPADFQIGAPEIATALGLDITDILPGDRFDFTGKTTSTDGTIVLQENLQPDLLVEIGQRQAYSLQTFVSCPFVLEEALGTYELLDCGLTFCNGGNTFEIVAGEDPNTVIMQNPYNSFDPDTGEPFNIVMQVNPTSGEIIIEDQPAFDTADTGNNGFNPTSIETESGFFFSCVGVITTTVDTSIERISDGARFTFGARAFEAQKL</sequence>
<dbReference type="Proteomes" id="UP001501758">
    <property type="component" value="Unassembled WGS sequence"/>
</dbReference>
<keyword evidence="2" id="KW-1185">Reference proteome</keyword>
<protein>
    <recommendedName>
        <fullName evidence="3">DUF4249 family protein</fullName>
    </recommendedName>
</protein>
<accession>A0ABN1IZZ4</accession>